<dbReference type="RefSeq" id="WP_109602524.1">
    <property type="nucleotide sequence ID" value="NZ_BONA01000097.1"/>
</dbReference>
<dbReference type="GO" id="GO:0016747">
    <property type="term" value="F:acyltransferase activity, transferring groups other than amino-acyl groups"/>
    <property type="evidence" value="ECO:0007669"/>
    <property type="project" value="InterPro"/>
</dbReference>
<dbReference type="AlphaFoldDB" id="A0A316EI57"/>
<dbReference type="InterPro" id="IPR016181">
    <property type="entry name" value="Acyl_CoA_acyltransferase"/>
</dbReference>
<accession>A0A316EI57</accession>
<dbReference type="PANTHER" id="PTHR43792:SF1">
    <property type="entry name" value="N-ACETYLTRANSFERASE DOMAIN-CONTAINING PROTEIN"/>
    <property type="match status" value="1"/>
</dbReference>
<dbReference type="PROSITE" id="PS51186">
    <property type="entry name" value="GNAT"/>
    <property type="match status" value="1"/>
</dbReference>
<dbReference type="Gene3D" id="3.40.630.30">
    <property type="match status" value="1"/>
</dbReference>
<proteinExistence type="predicted"/>
<comment type="caution">
    <text evidence="2">The sequence shown here is derived from an EMBL/GenBank/DDBJ whole genome shotgun (WGS) entry which is preliminary data.</text>
</comment>
<dbReference type="InterPro" id="IPR000182">
    <property type="entry name" value="GNAT_dom"/>
</dbReference>
<dbReference type="InterPro" id="IPR051531">
    <property type="entry name" value="N-acetyltransferase"/>
</dbReference>
<evidence type="ECO:0000259" key="1">
    <source>
        <dbReference type="PROSITE" id="PS51186"/>
    </source>
</evidence>
<gene>
    <name evidence="2" type="ORF">BC793_1384</name>
</gene>
<protein>
    <submittedName>
        <fullName evidence="2">Ribosomal-protein-alanine N-acetyltransferase</fullName>
    </submittedName>
</protein>
<reference evidence="2 3" key="1">
    <citation type="submission" date="2018-05" db="EMBL/GenBank/DDBJ databases">
        <title>Genomic Encyclopedia of Archaeal and Bacterial Type Strains, Phase II (KMG-II): from individual species to whole genera.</title>
        <authorList>
            <person name="Goeker M."/>
        </authorList>
    </citation>
    <scope>NUCLEOTIDE SEQUENCE [LARGE SCALE GENOMIC DNA]</scope>
    <source>
        <strain evidence="2 3">DSM 45184</strain>
    </source>
</reference>
<dbReference type="Proteomes" id="UP000245697">
    <property type="component" value="Unassembled WGS sequence"/>
</dbReference>
<evidence type="ECO:0000313" key="2">
    <source>
        <dbReference type="EMBL" id="PWK30443.1"/>
    </source>
</evidence>
<dbReference type="EMBL" id="QGGR01000038">
    <property type="protein sequence ID" value="PWK30443.1"/>
    <property type="molecule type" value="Genomic_DNA"/>
</dbReference>
<organism evidence="2 3">
    <name type="scientific">Actinoplanes xinjiangensis</name>
    <dbReference type="NCBI Taxonomy" id="512350"/>
    <lineage>
        <taxon>Bacteria</taxon>
        <taxon>Bacillati</taxon>
        <taxon>Actinomycetota</taxon>
        <taxon>Actinomycetes</taxon>
        <taxon>Micromonosporales</taxon>
        <taxon>Micromonosporaceae</taxon>
        <taxon>Actinoplanes</taxon>
    </lineage>
</organism>
<keyword evidence="3" id="KW-1185">Reference proteome</keyword>
<dbReference type="PANTHER" id="PTHR43792">
    <property type="entry name" value="GNAT FAMILY, PUTATIVE (AFU_ORTHOLOGUE AFUA_3G00765)-RELATED-RELATED"/>
    <property type="match status" value="1"/>
</dbReference>
<evidence type="ECO:0000313" key="3">
    <source>
        <dbReference type="Proteomes" id="UP000245697"/>
    </source>
</evidence>
<name>A0A316EI57_9ACTN</name>
<dbReference type="SUPFAM" id="SSF55729">
    <property type="entry name" value="Acyl-CoA N-acyltransferases (Nat)"/>
    <property type="match status" value="1"/>
</dbReference>
<dbReference type="OrthoDB" id="3533156at2"/>
<dbReference type="Pfam" id="PF13302">
    <property type="entry name" value="Acetyltransf_3"/>
    <property type="match status" value="1"/>
</dbReference>
<keyword evidence="2" id="KW-0808">Transferase</keyword>
<feature type="domain" description="N-acetyltransferase" evidence="1">
    <location>
        <begin position="10"/>
        <end position="168"/>
    </location>
</feature>
<sequence>MRTALVTTRLRLDACTPSDAAELHVLFSDPLTNTIGSGPFTALDQTEQWIRKRIRFQEEHGLCWYAVRTLGTGTLIGNCGLLVGRTWPAGPELGYLIGAAHQRRGYASEAAIAVVAECRASRVPRLWSTIRPHNEPSRRIAERLGLRLDHTGHDDRGALDHYAADLTP</sequence>